<feature type="region of interest" description="Disordered" evidence="1">
    <location>
        <begin position="475"/>
        <end position="513"/>
    </location>
</feature>
<feature type="compositionally biased region" description="Low complexity" evidence="1">
    <location>
        <begin position="598"/>
        <end position="611"/>
    </location>
</feature>
<accession>A0A9W8HL71</accession>
<dbReference type="EMBL" id="JANBUM010000014">
    <property type="protein sequence ID" value="KAJ2787714.1"/>
    <property type="molecule type" value="Genomic_DNA"/>
</dbReference>
<feature type="compositionally biased region" description="Low complexity" evidence="1">
    <location>
        <begin position="695"/>
        <end position="727"/>
    </location>
</feature>
<feature type="region of interest" description="Disordered" evidence="1">
    <location>
        <begin position="1"/>
        <end position="56"/>
    </location>
</feature>
<organism evidence="2 3">
    <name type="scientific">Coemansia interrupta</name>
    <dbReference type="NCBI Taxonomy" id="1126814"/>
    <lineage>
        <taxon>Eukaryota</taxon>
        <taxon>Fungi</taxon>
        <taxon>Fungi incertae sedis</taxon>
        <taxon>Zoopagomycota</taxon>
        <taxon>Kickxellomycotina</taxon>
        <taxon>Kickxellomycetes</taxon>
        <taxon>Kickxellales</taxon>
        <taxon>Kickxellaceae</taxon>
        <taxon>Coemansia</taxon>
    </lineage>
</organism>
<feature type="region of interest" description="Disordered" evidence="1">
    <location>
        <begin position="681"/>
        <end position="727"/>
    </location>
</feature>
<dbReference type="Proteomes" id="UP001140172">
    <property type="component" value="Unassembled WGS sequence"/>
</dbReference>
<feature type="region of interest" description="Disordered" evidence="1">
    <location>
        <begin position="591"/>
        <end position="618"/>
    </location>
</feature>
<sequence length="727" mass="76138">MPKKSRSSSGQQGTKEDESGRAPSRLSKAATAAAEQGNEVAAFSPASGKHSSASGDILSKRIRTMRKRLQRAEASEKKKAAGDKISAQQETAVADIPILRAVIKELEDVAGLTESDVVDVSKDDDETHVQIVNDENLVLQQTLRLVYAVNDRLPRITAAYVSDYERSQLSEFYRLIFSQVAEDAKAVDEKLDQPLNAATNHLRNLAERSPQPVDGMTATTDSAEKTSYGDIAALIDGVFGAPASGAGLVASPIECQCVRMPKLSSIFIDTDTDPQDPEDDFNMKVDVPPGGFTFIASAAVVDESDDEDNDAAQQKGADGAITTAMPQPTHADESVDTDAAAPAKNVGGFAHPIKGSSLDVASMDRSEPTPASLAEGVTMVMPVPAEDSTRDAEVSAVPEGVFTPYGVSAQAAPAMPRWSPVSGLPATTASMPGGMYGGMPMPFPPHMAMQYGYAPPHMYGMQSISPVGGAVVVPPGMGGPGSEAKPSSVPPRDSSVSGVGEPQKQQQQQMGEEMWMSGNGSEAVSRLSTHTPTAAVPGFQNVSVTPPVIGSIAGIDPYQQAMAAAAAAAAGYGVSSPYMYPHIDASNLSTAATGGGSENNESINSVESASNRGAGSRPNSMYYPQVAAAPAVADGQRGFNQGMAGSEYHQMAVAPYLWAQQSEPHQFIKNVQAGVYPGYPYQGQGQGQGQGMVGGQQQQQPQPSQNNQQSYYQGQGYRRRGSGSNNA</sequence>
<proteinExistence type="predicted"/>
<evidence type="ECO:0000256" key="1">
    <source>
        <dbReference type="SAM" id="MobiDB-lite"/>
    </source>
</evidence>
<feature type="compositionally biased region" description="Gly residues" evidence="1">
    <location>
        <begin position="684"/>
        <end position="694"/>
    </location>
</feature>
<protein>
    <submittedName>
        <fullName evidence="2">Uncharacterized protein</fullName>
    </submittedName>
</protein>
<reference evidence="2" key="1">
    <citation type="submission" date="2022-07" db="EMBL/GenBank/DDBJ databases">
        <title>Phylogenomic reconstructions and comparative analyses of Kickxellomycotina fungi.</title>
        <authorList>
            <person name="Reynolds N.K."/>
            <person name="Stajich J.E."/>
            <person name="Barry K."/>
            <person name="Grigoriev I.V."/>
            <person name="Crous P."/>
            <person name="Smith M.E."/>
        </authorList>
    </citation>
    <scope>NUCLEOTIDE SEQUENCE</scope>
    <source>
        <strain evidence="2">BCRC 34489</strain>
    </source>
</reference>
<evidence type="ECO:0000313" key="3">
    <source>
        <dbReference type="Proteomes" id="UP001140172"/>
    </source>
</evidence>
<feature type="region of interest" description="Disordered" evidence="1">
    <location>
        <begin position="303"/>
        <end position="338"/>
    </location>
</feature>
<name>A0A9W8HL71_9FUNG</name>
<feature type="compositionally biased region" description="Low complexity" evidence="1">
    <location>
        <begin position="486"/>
        <end position="509"/>
    </location>
</feature>
<keyword evidence="3" id="KW-1185">Reference proteome</keyword>
<dbReference type="OrthoDB" id="5584150at2759"/>
<gene>
    <name evidence="2" type="ORF">GGI15_000485</name>
</gene>
<evidence type="ECO:0000313" key="2">
    <source>
        <dbReference type="EMBL" id="KAJ2787714.1"/>
    </source>
</evidence>
<dbReference type="AlphaFoldDB" id="A0A9W8HL71"/>
<comment type="caution">
    <text evidence="2">The sequence shown here is derived from an EMBL/GenBank/DDBJ whole genome shotgun (WGS) entry which is preliminary data.</text>
</comment>